<feature type="signal peptide" evidence="6">
    <location>
        <begin position="1"/>
        <end position="19"/>
    </location>
</feature>
<evidence type="ECO:0000313" key="8">
    <source>
        <dbReference type="EMBL" id="GEO98175.1"/>
    </source>
</evidence>
<dbReference type="Proteomes" id="UP000321258">
    <property type="component" value="Unassembled WGS sequence"/>
</dbReference>
<dbReference type="InterPro" id="IPR011250">
    <property type="entry name" value="OMP/PagP_B-barrel"/>
</dbReference>
<dbReference type="InterPro" id="IPR000036">
    <property type="entry name" value="Peptidase_A26_omptin"/>
</dbReference>
<evidence type="ECO:0000256" key="2">
    <source>
        <dbReference type="ARBA" id="ARBA00022729"/>
    </source>
</evidence>
<dbReference type="OrthoDB" id="7591823at2"/>
<dbReference type="SUPFAM" id="SSF56925">
    <property type="entry name" value="OMPA-like"/>
    <property type="match status" value="1"/>
</dbReference>
<organism evidence="8 9">
    <name type="scientific">Methylobacterium haplocladii</name>
    <dbReference type="NCBI Taxonomy" id="1176176"/>
    <lineage>
        <taxon>Bacteria</taxon>
        <taxon>Pseudomonadati</taxon>
        <taxon>Pseudomonadota</taxon>
        <taxon>Alphaproteobacteria</taxon>
        <taxon>Hyphomicrobiales</taxon>
        <taxon>Methylobacteriaceae</taxon>
        <taxon>Methylobacterium</taxon>
    </lineage>
</organism>
<dbReference type="RefSeq" id="WP_147076448.1">
    <property type="nucleotide sequence ID" value="NZ_BJZT01000005.1"/>
</dbReference>
<feature type="chain" id="PRO_5021945616" description="Outer membrane protein beta-barrel domain-containing protein" evidence="6">
    <location>
        <begin position="20"/>
        <end position="567"/>
    </location>
</feature>
<feature type="domain" description="Outer membrane protein beta-barrel" evidence="7">
    <location>
        <begin position="65"/>
        <end position="232"/>
    </location>
</feature>
<dbReference type="Gene3D" id="2.40.128.90">
    <property type="entry name" value="OMPT-like"/>
    <property type="match status" value="1"/>
</dbReference>
<dbReference type="InterPro" id="IPR020080">
    <property type="entry name" value="OM_adhesin/peptidase_omptin"/>
</dbReference>
<evidence type="ECO:0000313" key="9">
    <source>
        <dbReference type="Proteomes" id="UP000321258"/>
    </source>
</evidence>
<keyword evidence="2 6" id="KW-0732">Signal</keyword>
<dbReference type="InterPro" id="IPR027385">
    <property type="entry name" value="Beta-barrel_OMP"/>
</dbReference>
<comment type="caution">
    <text evidence="8">The sequence shown here is derived from an EMBL/GenBank/DDBJ whole genome shotgun (WGS) entry which is preliminary data.</text>
</comment>
<dbReference type="SUPFAM" id="SSF69917">
    <property type="entry name" value="OMPT-like"/>
    <property type="match status" value="1"/>
</dbReference>
<evidence type="ECO:0000256" key="1">
    <source>
        <dbReference type="ARBA" id="ARBA00004442"/>
    </source>
</evidence>
<comment type="similarity">
    <text evidence="5">Belongs to the Omp25/RopB family.</text>
</comment>
<proteinExistence type="inferred from homology"/>
<dbReference type="Pfam" id="PF01278">
    <property type="entry name" value="Omptin"/>
    <property type="match status" value="1"/>
</dbReference>
<dbReference type="PANTHER" id="PTHR34001:SF3">
    <property type="entry name" value="BLL7405 PROTEIN"/>
    <property type="match status" value="1"/>
</dbReference>
<gene>
    <name evidence="8" type="ORF">MHA02_05630</name>
</gene>
<dbReference type="GO" id="GO:0006508">
    <property type="term" value="P:proteolysis"/>
    <property type="evidence" value="ECO:0007669"/>
    <property type="project" value="InterPro"/>
</dbReference>
<evidence type="ECO:0000256" key="6">
    <source>
        <dbReference type="SAM" id="SignalP"/>
    </source>
</evidence>
<evidence type="ECO:0000256" key="5">
    <source>
        <dbReference type="ARBA" id="ARBA00038306"/>
    </source>
</evidence>
<evidence type="ECO:0000259" key="7">
    <source>
        <dbReference type="Pfam" id="PF13505"/>
    </source>
</evidence>
<evidence type="ECO:0000256" key="4">
    <source>
        <dbReference type="ARBA" id="ARBA00023237"/>
    </source>
</evidence>
<reference evidence="8 9" key="1">
    <citation type="submission" date="2019-07" db="EMBL/GenBank/DDBJ databases">
        <title>Whole genome shotgun sequence of Methylobacterium haplocladii NBRC 107714.</title>
        <authorList>
            <person name="Hosoyama A."/>
            <person name="Uohara A."/>
            <person name="Ohji S."/>
            <person name="Ichikawa N."/>
        </authorList>
    </citation>
    <scope>NUCLEOTIDE SEQUENCE [LARGE SCALE GENOMIC DNA]</scope>
    <source>
        <strain evidence="8 9">NBRC 107714</strain>
    </source>
</reference>
<comment type="subcellular location">
    <subcellularLocation>
        <location evidence="1">Cell outer membrane</location>
    </subcellularLocation>
</comment>
<dbReference type="GO" id="GO:0009279">
    <property type="term" value="C:cell outer membrane"/>
    <property type="evidence" value="ECO:0007669"/>
    <property type="project" value="InterPro"/>
</dbReference>
<dbReference type="InterPro" id="IPR051692">
    <property type="entry name" value="OMP-like"/>
</dbReference>
<dbReference type="PANTHER" id="PTHR34001">
    <property type="entry name" value="BLL7405 PROTEIN"/>
    <property type="match status" value="1"/>
</dbReference>
<keyword evidence="3" id="KW-0472">Membrane</keyword>
<name>A0A512IKG9_9HYPH</name>
<dbReference type="InterPro" id="IPR053724">
    <property type="entry name" value="OMP_A26_sf"/>
</dbReference>
<sequence>MRAALFALPLAGLSAAAFAADLPARAAPPPIAAPFFTWTGYYGGLFAGHGAIFNDVDPVCVSPTGLRGGAGCATVGKLRPDAGDFVAGSELGYNYQLTPGSGFVLGVEGDVQFPRLRGYGTVQGSFPVVGGGTTGPSIVHAGQRLDSFGTVRARVGYALDHTLVYVTGGVAGGEVRIDTNASFPGPIAYDGRQGGFRYGYAVGAGIEHAFTERLSAKVEGLYYDLGTRTVLGTDTLGGATGTLYGSRIETSGYLARVGLNYKLGNEIGDVLPGFGIINDILHPATAAPRTVTTWDFETGERYFYSTGTHRNGVSDPAGSRVNYENFGAHSGETFARLDHVPTGFFLKGFFGSGFVKSGRVNEQTLASTATHKVKDGDIAYATIDAGYAFLRGSNYRVGGFVGYQYFSELANGFGCIQNAGGAACNGAVAVPNSVKVLSEDAHWNAIRVGLDGEVRYDRFKLAVEGAYLPYVTLEGYDRHWLNPAINPTPQRGTGDGYFAQGLVSYDLSPVVSIGVGARYWKMNAESNRSSFLGAIASPAKFETDRYGGFIQIAHKIPDLGLSSLITK</sequence>
<dbReference type="AlphaFoldDB" id="A0A512IKG9"/>
<keyword evidence="9" id="KW-1185">Reference proteome</keyword>
<dbReference type="EMBL" id="BJZT01000005">
    <property type="protein sequence ID" value="GEO98175.1"/>
    <property type="molecule type" value="Genomic_DNA"/>
</dbReference>
<keyword evidence="4" id="KW-0998">Cell outer membrane</keyword>
<accession>A0A512IKG9</accession>
<dbReference type="Pfam" id="PF13505">
    <property type="entry name" value="OMP_b-brl"/>
    <property type="match status" value="1"/>
</dbReference>
<dbReference type="GO" id="GO:0004190">
    <property type="term" value="F:aspartic-type endopeptidase activity"/>
    <property type="evidence" value="ECO:0007669"/>
    <property type="project" value="InterPro"/>
</dbReference>
<protein>
    <recommendedName>
        <fullName evidence="7">Outer membrane protein beta-barrel domain-containing protein</fullName>
    </recommendedName>
</protein>
<evidence type="ECO:0000256" key="3">
    <source>
        <dbReference type="ARBA" id="ARBA00023136"/>
    </source>
</evidence>